<reference evidence="12 13" key="2">
    <citation type="submission" date="2017-09" db="EMBL/GenBank/DDBJ databases">
        <title>Depth-based differentiation of microbial function through sediment-hosted aquifers and enrichment of novel symbionts in the deep terrestrial subsurface.</title>
        <authorList>
            <person name="Probst A.J."/>
            <person name="Ladd B."/>
            <person name="Jarett J.K."/>
            <person name="Geller-Mcgrath D.E."/>
            <person name="Sieber C.M."/>
            <person name="Emerson J.B."/>
            <person name="Anantharaman K."/>
            <person name="Thomas B.C."/>
            <person name="Malmstrom R."/>
            <person name="Stieglmeier M."/>
            <person name="Klingl A."/>
            <person name="Woyke T."/>
            <person name="Ryan C.M."/>
            <person name="Banfield J.F."/>
        </authorList>
    </citation>
    <scope>NUCLEOTIDE SEQUENCE [LARGE SCALE GENOMIC DNA]</scope>
    <source>
        <strain evidence="9">CG_4_10_14_3_um_filter_34_13</strain>
        <strain evidence="10">CG_4_9_14_3_um_filter_33_16</strain>
    </source>
</reference>
<comment type="similarity">
    <text evidence="1 5 6">Belongs to the bacterial ribosomal protein bS21 family.</text>
</comment>
<evidence type="ECO:0000256" key="2">
    <source>
        <dbReference type="ARBA" id="ARBA00022980"/>
    </source>
</evidence>
<comment type="caution">
    <text evidence="7">The sequence shown here is derived from an EMBL/GenBank/DDBJ whole genome shotgun (WGS) entry which is preliminary data.</text>
</comment>
<dbReference type="EMBL" id="PFKO01000115">
    <property type="protein sequence ID" value="PIY33180.1"/>
    <property type="molecule type" value="Genomic_DNA"/>
</dbReference>
<dbReference type="Gene3D" id="1.20.5.1150">
    <property type="entry name" value="Ribosomal protein S8"/>
    <property type="match status" value="1"/>
</dbReference>
<evidence type="ECO:0000256" key="3">
    <source>
        <dbReference type="ARBA" id="ARBA00023274"/>
    </source>
</evidence>
<protein>
    <recommendedName>
        <fullName evidence="4 5">Small ribosomal subunit protein bS21</fullName>
    </recommendedName>
</protein>
<dbReference type="NCBIfam" id="TIGR00030">
    <property type="entry name" value="S21p"/>
    <property type="match status" value="1"/>
</dbReference>
<dbReference type="Proteomes" id="UP000230646">
    <property type="component" value="Unassembled WGS sequence"/>
</dbReference>
<evidence type="ECO:0000256" key="5">
    <source>
        <dbReference type="HAMAP-Rule" id="MF_00358"/>
    </source>
</evidence>
<evidence type="ECO:0000313" key="7">
    <source>
        <dbReference type="EMBL" id="OIP72251.1"/>
    </source>
</evidence>
<dbReference type="InterPro" id="IPR018278">
    <property type="entry name" value="Ribosomal_bS21_CS"/>
</dbReference>
<evidence type="ECO:0000256" key="1">
    <source>
        <dbReference type="ARBA" id="ARBA00006640"/>
    </source>
</evidence>
<dbReference type="STRING" id="1805029.AUK42_02390"/>
<evidence type="ECO:0000256" key="4">
    <source>
        <dbReference type="ARBA" id="ARBA00035135"/>
    </source>
</evidence>
<evidence type="ECO:0000313" key="9">
    <source>
        <dbReference type="EMBL" id="PIY33180.1"/>
    </source>
</evidence>
<sequence length="60" mass="7412">MTKIKVKDNEDLDHALRRFKKECQKSGIISEIRRHEYYESPSVRRKKKLLAAQRKQKRRW</sequence>
<dbReference type="PRINTS" id="PR00976">
    <property type="entry name" value="RIBOSOMALS21"/>
</dbReference>
<dbReference type="PANTHER" id="PTHR21109">
    <property type="entry name" value="MITOCHONDRIAL 28S RIBOSOMAL PROTEIN S21"/>
    <property type="match status" value="1"/>
</dbReference>
<name>A0A1J5GJ21_9BACT</name>
<evidence type="ECO:0000313" key="13">
    <source>
        <dbReference type="Proteomes" id="UP000230646"/>
    </source>
</evidence>
<dbReference type="InterPro" id="IPR001911">
    <property type="entry name" value="Ribosomal_bS21"/>
</dbReference>
<evidence type="ECO:0000313" key="11">
    <source>
        <dbReference type="Proteomes" id="UP000182763"/>
    </source>
</evidence>
<dbReference type="HAMAP" id="MF_00358">
    <property type="entry name" value="Ribosomal_bS21"/>
    <property type="match status" value="1"/>
</dbReference>
<gene>
    <name evidence="5" type="primary">rpsU</name>
    <name evidence="7" type="ORF">AUK42_02390</name>
    <name evidence="10" type="ORF">CO097_03880</name>
    <name evidence="9" type="ORF">COZ07_03275</name>
    <name evidence="8" type="ORF">COZ58_02720</name>
</gene>
<accession>A0A2M7K9A4</accession>
<dbReference type="EMBL" id="MNYY01000049">
    <property type="protein sequence ID" value="OIP72251.1"/>
    <property type="molecule type" value="Genomic_DNA"/>
</dbReference>
<dbReference type="GO" id="GO:0005840">
    <property type="term" value="C:ribosome"/>
    <property type="evidence" value="ECO:0007669"/>
    <property type="project" value="UniProtKB-KW"/>
</dbReference>
<dbReference type="GO" id="GO:1990904">
    <property type="term" value="C:ribonucleoprotein complex"/>
    <property type="evidence" value="ECO:0007669"/>
    <property type="project" value="UniProtKB-KW"/>
</dbReference>
<dbReference type="GO" id="GO:0006412">
    <property type="term" value="P:translation"/>
    <property type="evidence" value="ECO:0007669"/>
    <property type="project" value="UniProtKB-UniRule"/>
</dbReference>
<dbReference type="Proteomes" id="UP000231493">
    <property type="component" value="Unassembled WGS sequence"/>
</dbReference>
<accession>A0A1J5GJ21</accession>
<evidence type="ECO:0000313" key="10">
    <source>
        <dbReference type="EMBL" id="PJB56965.1"/>
    </source>
</evidence>
<dbReference type="RefSeq" id="WP_406607166.1">
    <property type="nucleotide sequence ID" value="NZ_PFKO01000115.1"/>
</dbReference>
<keyword evidence="3 5" id="KW-0687">Ribonucleoprotein</keyword>
<evidence type="ECO:0000256" key="6">
    <source>
        <dbReference type="RuleBase" id="RU000667"/>
    </source>
</evidence>
<keyword evidence="2 5" id="KW-0689">Ribosomal protein</keyword>
<reference evidence="7 11" key="1">
    <citation type="journal article" date="2016" name="Environ. Microbiol.">
        <title>Genomic resolution of a cold subsurface aquifer community provides metabolic insights for novel microbes adapted to high CO concentrations.</title>
        <authorList>
            <person name="Probst A.J."/>
            <person name="Castelle C.J."/>
            <person name="Singh A."/>
            <person name="Brown C.T."/>
            <person name="Anantharaman K."/>
            <person name="Sharon I."/>
            <person name="Hug L.A."/>
            <person name="Burstein D."/>
            <person name="Emerson J.B."/>
            <person name="Thomas B.C."/>
            <person name="Banfield J.F."/>
        </authorList>
    </citation>
    <scope>NUCLEOTIDE SEQUENCE [LARGE SCALE GENOMIC DNA]</scope>
    <source>
        <strain evidence="7">CG2_30_33_13</strain>
    </source>
</reference>
<dbReference type="InterPro" id="IPR038380">
    <property type="entry name" value="Ribosomal_bS21_sf"/>
</dbReference>
<accession>A0A2M7PRD7</accession>
<proteinExistence type="inferred from homology"/>
<dbReference type="GO" id="GO:0003735">
    <property type="term" value="F:structural constituent of ribosome"/>
    <property type="evidence" value="ECO:0007669"/>
    <property type="project" value="InterPro"/>
</dbReference>
<organism evidence="7 11">
    <name type="scientific">Candidatus Infernicultor aquiphilus</name>
    <dbReference type="NCBI Taxonomy" id="1805029"/>
    <lineage>
        <taxon>Bacteria</taxon>
        <taxon>Pseudomonadati</taxon>
        <taxon>Atribacterota</taxon>
        <taxon>Candidatus Phoenicimicrobiia</taxon>
        <taxon>Candidatus Pheonicimicrobiales</taxon>
        <taxon>Candidatus Phoenicimicrobiaceae</taxon>
        <taxon>Candidatus Infernicultor</taxon>
    </lineage>
</organism>
<dbReference type="PROSITE" id="PS01181">
    <property type="entry name" value="RIBOSOMAL_S21"/>
    <property type="match status" value="1"/>
</dbReference>
<evidence type="ECO:0000313" key="12">
    <source>
        <dbReference type="Proteomes" id="UP000228560"/>
    </source>
</evidence>
<dbReference type="EMBL" id="PFIP01000051">
    <property type="protein sequence ID" value="PIX34714.1"/>
    <property type="molecule type" value="Genomic_DNA"/>
</dbReference>
<dbReference type="Proteomes" id="UP000182763">
    <property type="component" value="Unassembled WGS sequence"/>
</dbReference>
<accession>A0A2M8CD31</accession>
<dbReference type="AlphaFoldDB" id="A0A1J5GJ21"/>
<reference evidence="8" key="3">
    <citation type="submission" date="2017-09" db="EMBL/GenBank/DDBJ databases">
        <title>Depth-based differentiation of microbial function through sediment-hosted aquifers and enrichment of novel symbionts in the deep terrestrial subsurface.</title>
        <authorList>
            <person name="Probst A.J."/>
            <person name="Ladd B."/>
            <person name="Jarett J.K."/>
            <person name="Geller-Mcgrath D.E."/>
            <person name="Sieber C.M.K."/>
            <person name="Emerson J.B."/>
            <person name="Anantharaman K."/>
            <person name="Thomas B.C."/>
            <person name="Malmstrom R."/>
            <person name="Stieglmeier M."/>
            <person name="Klingl A."/>
            <person name="Woyke T."/>
            <person name="Ryan C.M."/>
            <person name="Banfield J.F."/>
        </authorList>
    </citation>
    <scope>NUCLEOTIDE SEQUENCE</scope>
    <source>
        <strain evidence="8">CG_4_8_14_3_um_filter_34_18</strain>
    </source>
</reference>
<evidence type="ECO:0000313" key="8">
    <source>
        <dbReference type="EMBL" id="PIX34714.1"/>
    </source>
</evidence>
<dbReference type="PANTHER" id="PTHR21109:SF22">
    <property type="entry name" value="SMALL RIBOSOMAL SUBUNIT PROTEIN BS21"/>
    <property type="match status" value="1"/>
</dbReference>
<dbReference type="EMBL" id="PFTV01000096">
    <property type="protein sequence ID" value="PJB56965.1"/>
    <property type="molecule type" value="Genomic_DNA"/>
</dbReference>
<dbReference type="Pfam" id="PF01165">
    <property type="entry name" value="Ribosomal_S21"/>
    <property type="match status" value="1"/>
</dbReference>
<dbReference type="Proteomes" id="UP000228560">
    <property type="component" value="Unassembled WGS sequence"/>
</dbReference>